<dbReference type="EMBL" id="JASCZI010000692">
    <property type="protein sequence ID" value="MED6113003.1"/>
    <property type="molecule type" value="Genomic_DNA"/>
</dbReference>
<gene>
    <name evidence="1" type="ORF">PIB30_066985</name>
</gene>
<name>A0ABU6QME4_9FABA</name>
<sequence>MRMRERKCSFRREALGRVRGLDPKKVDYWFNGLGLIGPVRNIAPTREMNVFIRFPSSLDEFPTAVCMAPALSFFFRLLMCQTVCGMSLRFSFVDVAERVVTFARFSKERVVGAVFEIPVIVPSLILAPV</sequence>
<organism evidence="1 2">
    <name type="scientific">Stylosanthes scabra</name>
    <dbReference type="NCBI Taxonomy" id="79078"/>
    <lineage>
        <taxon>Eukaryota</taxon>
        <taxon>Viridiplantae</taxon>
        <taxon>Streptophyta</taxon>
        <taxon>Embryophyta</taxon>
        <taxon>Tracheophyta</taxon>
        <taxon>Spermatophyta</taxon>
        <taxon>Magnoliopsida</taxon>
        <taxon>eudicotyledons</taxon>
        <taxon>Gunneridae</taxon>
        <taxon>Pentapetalae</taxon>
        <taxon>rosids</taxon>
        <taxon>fabids</taxon>
        <taxon>Fabales</taxon>
        <taxon>Fabaceae</taxon>
        <taxon>Papilionoideae</taxon>
        <taxon>50 kb inversion clade</taxon>
        <taxon>dalbergioids sensu lato</taxon>
        <taxon>Dalbergieae</taxon>
        <taxon>Pterocarpus clade</taxon>
        <taxon>Stylosanthes</taxon>
    </lineage>
</organism>
<evidence type="ECO:0000313" key="2">
    <source>
        <dbReference type="Proteomes" id="UP001341840"/>
    </source>
</evidence>
<proteinExistence type="predicted"/>
<evidence type="ECO:0000313" key="1">
    <source>
        <dbReference type="EMBL" id="MED6113003.1"/>
    </source>
</evidence>
<keyword evidence="2" id="KW-1185">Reference proteome</keyword>
<accession>A0ABU6QME4</accession>
<comment type="caution">
    <text evidence="1">The sequence shown here is derived from an EMBL/GenBank/DDBJ whole genome shotgun (WGS) entry which is preliminary data.</text>
</comment>
<reference evidence="1 2" key="1">
    <citation type="journal article" date="2023" name="Plants (Basel)">
        <title>Bridging the Gap: Combining Genomics and Transcriptomics Approaches to Understand Stylosanthes scabra, an Orphan Legume from the Brazilian Caatinga.</title>
        <authorList>
            <person name="Ferreira-Neto J.R.C."/>
            <person name="da Silva M.D."/>
            <person name="Binneck E."/>
            <person name="de Melo N.F."/>
            <person name="da Silva R.H."/>
            <person name="de Melo A.L.T.M."/>
            <person name="Pandolfi V."/>
            <person name="Bustamante F.O."/>
            <person name="Brasileiro-Vidal A.C."/>
            <person name="Benko-Iseppon A.M."/>
        </authorList>
    </citation>
    <scope>NUCLEOTIDE SEQUENCE [LARGE SCALE GENOMIC DNA]</scope>
    <source>
        <tissue evidence="1">Leaves</tissue>
    </source>
</reference>
<protein>
    <submittedName>
        <fullName evidence="1">Uncharacterized protein</fullName>
    </submittedName>
</protein>
<dbReference type="Proteomes" id="UP001341840">
    <property type="component" value="Unassembled WGS sequence"/>
</dbReference>